<comment type="similarity">
    <text evidence="1">Belongs to the ComF/GntX family.</text>
</comment>
<dbReference type="PANTHER" id="PTHR47505:SF1">
    <property type="entry name" value="DNA UTILIZATION PROTEIN YHGH"/>
    <property type="match status" value="1"/>
</dbReference>
<gene>
    <name evidence="3" type="ORF">FHX72_001547</name>
</gene>
<dbReference type="Gene3D" id="3.40.50.2020">
    <property type="match status" value="1"/>
</dbReference>
<dbReference type="RefSeq" id="WP_068477008.1">
    <property type="nucleotide sequence ID" value="NZ_CZJS01000073.1"/>
</dbReference>
<dbReference type="OrthoDB" id="5242900at2"/>
<organism evidence="3 4">
    <name type="scientific">Pseudoclavibacter helvolus</name>
    <dbReference type="NCBI Taxonomy" id="255205"/>
    <lineage>
        <taxon>Bacteria</taxon>
        <taxon>Bacillati</taxon>
        <taxon>Actinomycetota</taxon>
        <taxon>Actinomycetes</taxon>
        <taxon>Micrococcales</taxon>
        <taxon>Microbacteriaceae</taxon>
        <taxon>Pseudoclavibacter</taxon>
    </lineage>
</organism>
<protein>
    <submittedName>
        <fullName evidence="3">Putative amidophosphoribosyltransferase</fullName>
    </submittedName>
</protein>
<name>A0A7W4YG11_9MICO</name>
<proteinExistence type="inferred from homology"/>
<keyword evidence="4" id="KW-1185">Reference proteome</keyword>
<dbReference type="AlphaFoldDB" id="A0A7W4YG11"/>
<dbReference type="Pfam" id="PF00156">
    <property type="entry name" value="Pribosyltran"/>
    <property type="match status" value="1"/>
</dbReference>
<dbReference type="InterPro" id="IPR051910">
    <property type="entry name" value="ComF/GntX_DNA_util-trans"/>
</dbReference>
<comment type="caution">
    <text evidence="3">The sequence shown here is derived from an EMBL/GenBank/DDBJ whole genome shotgun (WGS) entry which is preliminary data.</text>
</comment>
<dbReference type="InterPro" id="IPR029057">
    <property type="entry name" value="PRTase-like"/>
</dbReference>
<dbReference type="Proteomes" id="UP000545286">
    <property type="component" value="Unassembled WGS sequence"/>
</dbReference>
<dbReference type="GO" id="GO:0016757">
    <property type="term" value="F:glycosyltransferase activity"/>
    <property type="evidence" value="ECO:0007669"/>
    <property type="project" value="UniProtKB-KW"/>
</dbReference>
<dbReference type="InterPro" id="IPR000836">
    <property type="entry name" value="PRTase_dom"/>
</dbReference>
<reference evidence="3 4" key="1">
    <citation type="submission" date="2020-08" db="EMBL/GenBank/DDBJ databases">
        <title>Sequencing the genomes of 1000 actinobacteria strains.</title>
        <authorList>
            <person name="Klenk H.-P."/>
        </authorList>
    </citation>
    <scope>NUCLEOTIDE SEQUENCE [LARGE SCALE GENOMIC DNA]</scope>
    <source>
        <strain evidence="3 4">DSM 20419</strain>
    </source>
</reference>
<accession>A0A7W4YG11</accession>
<evidence type="ECO:0000259" key="2">
    <source>
        <dbReference type="Pfam" id="PF00156"/>
    </source>
</evidence>
<dbReference type="EMBL" id="JACHWJ010000002">
    <property type="protein sequence ID" value="MBB2957410.1"/>
    <property type="molecule type" value="Genomic_DNA"/>
</dbReference>
<feature type="domain" description="Phosphoribosyltransferase" evidence="2">
    <location>
        <begin position="193"/>
        <end position="245"/>
    </location>
</feature>
<evidence type="ECO:0000313" key="3">
    <source>
        <dbReference type="EMBL" id="MBB2957410.1"/>
    </source>
</evidence>
<evidence type="ECO:0000313" key="4">
    <source>
        <dbReference type="Proteomes" id="UP000545286"/>
    </source>
</evidence>
<keyword evidence="3" id="KW-0328">Glycosyltransferase</keyword>
<keyword evidence="3" id="KW-0808">Transferase</keyword>
<evidence type="ECO:0000256" key="1">
    <source>
        <dbReference type="ARBA" id="ARBA00008007"/>
    </source>
</evidence>
<sequence length="251" mass="26203">MPLHSTPRSSLAACLRERAQKLRAAALDALAVVLPVTCASCGDVDRALCRACAERLARLTLVRECGLRISAADGSRIPVFAASDYDGPTKALVAALKERGRTDSARPLAVLLRKAVGALAASTAVGAFEDGQARRAWVAILAPSSAKSLRARGYAHLALLWGLAVPGVPSVRGLRVVRPVEDQAGLSVAARAENLRHAYRAERGLAGRRVVLVDDVVTSGATLREAVRALEAGGAVVVGCVVIAEAVRRNP</sequence>
<dbReference type="SUPFAM" id="SSF53271">
    <property type="entry name" value="PRTase-like"/>
    <property type="match status" value="1"/>
</dbReference>
<dbReference type="PANTHER" id="PTHR47505">
    <property type="entry name" value="DNA UTILIZATION PROTEIN YHGH"/>
    <property type="match status" value="1"/>
</dbReference>